<keyword evidence="2" id="KW-1185">Reference proteome</keyword>
<evidence type="ECO:0000313" key="2">
    <source>
        <dbReference type="Proteomes" id="UP000265520"/>
    </source>
</evidence>
<name>A0A392RJS7_9FABA</name>
<feature type="non-terminal residue" evidence="1">
    <location>
        <position position="92"/>
    </location>
</feature>
<sequence>MKADLHHILPMQMVNHFSKYLGMPTQMGRSKRQVFDYIQDRIWKKLTGWKEKHLSFAGRSTLIKAVAQAIPTYIMSCFLLPKNFCYHIERIT</sequence>
<comment type="caution">
    <text evidence="1">The sequence shown here is derived from an EMBL/GenBank/DDBJ whole genome shotgun (WGS) entry which is preliminary data.</text>
</comment>
<accession>A0A392RJS7</accession>
<proteinExistence type="predicted"/>
<dbReference type="PANTHER" id="PTHR33116:SF86">
    <property type="entry name" value="REVERSE TRANSCRIPTASE DOMAIN-CONTAINING PROTEIN"/>
    <property type="match status" value="1"/>
</dbReference>
<organism evidence="1 2">
    <name type="scientific">Trifolium medium</name>
    <dbReference type="NCBI Taxonomy" id="97028"/>
    <lineage>
        <taxon>Eukaryota</taxon>
        <taxon>Viridiplantae</taxon>
        <taxon>Streptophyta</taxon>
        <taxon>Embryophyta</taxon>
        <taxon>Tracheophyta</taxon>
        <taxon>Spermatophyta</taxon>
        <taxon>Magnoliopsida</taxon>
        <taxon>eudicotyledons</taxon>
        <taxon>Gunneridae</taxon>
        <taxon>Pentapetalae</taxon>
        <taxon>rosids</taxon>
        <taxon>fabids</taxon>
        <taxon>Fabales</taxon>
        <taxon>Fabaceae</taxon>
        <taxon>Papilionoideae</taxon>
        <taxon>50 kb inversion clade</taxon>
        <taxon>NPAAA clade</taxon>
        <taxon>Hologalegina</taxon>
        <taxon>IRL clade</taxon>
        <taxon>Trifolieae</taxon>
        <taxon>Trifolium</taxon>
    </lineage>
</organism>
<dbReference type="AlphaFoldDB" id="A0A392RJS7"/>
<dbReference type="PANTHER" id="PTHR33116">
    <property type="entry name" value="REVERSE TRANSCRIPTASE ZINC-BINDING DOMAIN-CONTAINING PROTEIN-RELATED-RELATED"/>
    <property type="match status" value="1"/>
</dbReference>
<dbReference type="EMBL" id="LXQA010233507">
    <property type="protein sequence ID" value="MCI36412.1"/>
    <property type="molecule type" value="Genomic_DNA"/>
</dbReference>
<protein>
    <submittedName>
        <fullName evidence="1">Ribonuclease H protein</fullName>
    </submittedName>
</protein>
<reference evidence="1 2" key="1">
    <citation type="journal article" date="2018" name="Front. Plant Sci.">
        <title>Red Clover (Trifolium pratense) and Zigzag Clover (T. medium) - A Picture of Genomic Similarities and Differences.</title>
        <authorList>
            <person name="Dluhosova J."/>
            <person name="Istvanek J."/>
            <person name="Nedelnik J."/>
            <person name="Repkova J."/>
        </authorList>
    </citation>
    <scope>NUCLEOTIDE SEQUENCE [LARGE SCALE GENOMIC DNA]</scope>
    <source>
        <strain evidence="2">cv. 10/8</strain>
        <tissue evidence="1">Leaf</tissue>
    </source>
</reference>
<dbReference type="Proteomes" id="UP000265520">
    <property type="component" value="Unassembled WGS sequence"/>
</dbReference>
<evidence type="ECO:0000313" key="1">
    <source>
        <dbReference type="EMBL" id="MCI36412.1"/>
    </source>
</evidence>